<protein>
    <submittedName>
        <fullName evidence="1">Uncharacterized protein</fullName>
    </submittedName>
</protein>
<gene>
    <name evidence="1" type="ORF">CHS0354_041029</name>
</gene>
<dbReference type="AlphaFoldDB" id="A0AAE0W2Z8"/>
<organism evidence="1 2">
    <name type="scientific">Potamilus streckersoni</name>
    <dbReference type="NCBI Taxonomy" id="2493646"/>
    <lineage>
        <taxon>Eukaryota</taxon>
        <taxon>Metazoa</taxon>
        <taxon>Spiralia</taxon>
        <taxon>Lophotrochozoa</taxon>
        <taxon>Mollusca</taxon>
        <taxon>Bivalvia</taxon>
        <taxon>Autobranchia</taxon>
        <taxon>Heteroconchia</taxon>
        <taxon>Palaeoheterodonta</taxon>
        <taxon>Unionida</taxon>
        <taxon>Unionoidea</taxon>
        <taxon>Unionidae</taxon>
        <taxon>Ambleminae</taxon>
        <taxon>Lampsilini</taxon>
        <taxon>Potamilus</taxon>
    </lineage>
</organism>
<comment type="caution">
    <text evidence="1">The sequence shown here is derived from an EMBL/GenBank/DDBJ whole genome shotgun (WGS) entry which is preliminary data.</text>
</comment>
<keyword evidence="2" id="KW-1185">Reference proteome</keyword>
<dbReference type="Proteomes" id="UP001195483">
    <property type="component" value="Unassembled WGS sequence"/>
</dbReference>
<reference evidence="1" key="1">
    <citation type="journal article" date="2021" name="Genome Biol. Evol.">
        <title>A High-Quality Reference Genome for a Parasitic Bivalve with Doubly Uniparental Inheritance (Bivalvia: Unionida).</title>
        <authorList>
            <person name="Smith C.H."/>
        </authorList>
    </citation>
    <scope>NUCLEOTIDE SEQUENCE</scope>
    <source>
        <strain evidence="1">CHS0354</strain>
    </source>
</reference>
<reference evidence="1" key="3">
    <citation type="submission" date="2023-05" db="EMBL/GenBank/DDBJ databases">
        <authorList>
            <person name="Smith C.H."/>
        </authorList>
    </citation>
    <scope>NUCLEOTIDE SEQUENCE</scope>
    <source>
        <strain evidence="1">CHS0354</strain>
        <tissue evidence="1">Mantle</tissue>
    </source>
</reference>
<evidence type="ECO:0000313" key="2">
    <source>
        <dbReference type="Proteomes" id="UP001195483"/>
    </source>
</evidence>
<reference evidence="1" key="2">
    <citation type="journal article" date="2021" name="Genome Biol. Evol.">
        <title>Developing a high-quality reference genome for a parasitic bivalve with doubly uniparental inheritance (Bivalvia: Unionida).</title>
        <authorList>
            <person name="Smith C.H."/>
        </authorList>
    </citation>
    <scope>NUCLEOTIDE SEQUENCE</scope>
    <source>
        <strain evidence="1">CHS0354</strain>
        <tissue evidence="1">Mantle</tissue>
    </source>
</reference>
<proteinExistence type="predicted"/>
<sequence length="173" mass="19961">MSVKSYKICVSIDVTQVKQNLHQRCQTSQNKIFMKDVNQITQKSIWNMIINFKKSVFLKMSIKSYKSAYQRCLSSHTNLHIKDVNQVIQICISKMSIKSYKSAYQRCQSSHTNLHIKDVNQVIQISISKMSIKSYKSAYQKCQSSHINLHIKSALSGFNLIPSLKIVVMSYCE</sequence>
<name>A0AAE0W2Z8_9BIVA</name>
<dbReference type="EMBL" id="JAEAOA010002344">
    <property type="protein sequence ID" value="KAK3599189.1"/>
    <property type="molecule type" value="Genomic_DNA"/>
</dbReference>
<evidence type="ECO:0000313" key="1">
    <source>
        <dbReference type="EMBL" id="KAK3599189.1"/>
    </source>
</evidence>
<accession>A0AAE0W2Z8</accession>